<keyword evidence="4" id="KW-0175">Coiled coil</keyword>
<evidence type="ECO:0000313" key="6">
    <source>
        <dbReference type="EMBL" id="MBJ6725909.1"/>
    </source>
</evidence>
<dbReference type="PANTHER" id="PTHR44858">
    <property type="entry name" value="TETRATRICOPEPTIDE REPEAT PROTEIN 6"/>
    <property type="match status" value="1"/>
</dbReference>
<sequence length="385" mass="42269">MMQDREVPKKAPLVANSRRYSKYRCLLLVLIALVMGIAQAACADPVTVVREYTYRAGDADSKLTCRTIALEQVKRLLLEELGSYLEAQTEIREATLTKDEIVTYTAGAVATVVIEERWNGEEYYMKAKITADAADVAKSVAALHEDREKAAELEQLRAQANESLKEIDRLRKDLAVAKATGGAEDPAKVASAQSDYNRAVARLSAKEYLEQGIRLRKSGSYREALTAFGKAIEVAPTWSRPYATRGATFVLVNDTGRALKDLDRAVELNPADMTVVAIHGVVLLKAGRKDEGLAELSQVADSAPNDVSLNTNVGGILIKNKMPGEAVSFLTRAIDLAPRDRGRACFLRAQAYSQLGKNNEAMNDLKRAARQGNRKARELLRTSRE</sequence>
<dbReference type="InterPro" id="IPR050498">
    <property type="entry name" value="Ycf3"/>
</dbReference>
<evidence type="ECO:0000256" key="4">
    <source>
        <dbReference type="SAM" id="Coils"/>
    </source>
</evidence>
<keyword evidence="7" id="KW-1185">Reference proteome</keyword>
<dbReference type="InterPro" id="IPR011990">
    <property type="entry name" value="TPR-like_helical_dom_sf"/>
</dbReference>
<feature type="repeat" description="TPR" evidence="3">
    <location>
        <begin position="239"/>
        <end position="272"/>
    </location>
</feature>
<dbReference type="AlphaFoldDB" id="A0A8J7LVT4"/>
<dbReference type="InterPro" id="IPR019734">
    <property type="entry name" value="TPR_rpt"/>
</dbReference>
<evidence type="ECO:0000256" key="5">
    <source>
        <dbReference type="SAM" id="SignalP"/>
    </source>
</evidence>
<feature type="signal peptide" evidence="5">
    <location>
        <begin position="1"/>
        <end position="40"/>
    </location>
</feature>
<dbReference type="EMBL" id="JAEMHM010000011">
    <property type="protein sequence ID" value="MBJ6725909.1"/>
    <property type="molecule type" value="Genomic_DNA"/>
</dbReference>
<dbReference type="PROSITE" id="PS50005">
    <property type="entry name" value="TPR"/>
    <property type="match status" value="2"/>
</dbReference>
<keyword evidence="2 3" id="KW-0802">TPR repeat</keyword>
<feature type="repeat" description="TPR" evidence="3">
    <location>
        <begin position="205"/>
        <end position="238"/>
    </location>
</feature>
<evidence type="ECO:0000256" key="2">
    <source>
        <dbReference type="ARBA" id="ARBA00022803"/>
    </source>
</evidence>
<protein>
    <recommendedName>
        <fullName evidence="8">Tetratricopeptide repeat protein</fullName>
    </recommendedName>
</protein>
<dbReference type="Pfam" id="PF13181">
    <property type="entry name" value="TPR_8"/>
    <property type="match status" value="1"/>
</dbReference>
<keyword evidence="5" id="KW-0732">Signal</keyword>
<organism evidence="6 7">
    <name type="scientific">Geomesophilobacter sediminis</name>
    <dbReference type="NCBI Taxonomy" id="2798584"/>
    <lineage>
        <taxon>Bacteria</taxon>
        <taxon>Pseudomonadati</taxon>
        <taxon>Thermodesulfobacteriota</taxon>
        <taxon>Desulfuromonadia</taxon>
        <taxon>Geobacterales</taxon>
        <taxon>Geobacteraceae</taxon>
        <taxon>Geomesophilobacter</taxon>
    </lineage>
</organism>
<dbReference type="Gene3D" id="1.25.40.10">
    <property type="entry name" value="Tetratricopeptide repeat domain"/>
    <property type="match status" value="2"/>
</dbReference>
<accession>A0A8J7LVT4</accession>
<keyword evidence="1" id="KW-0677">Repeat</keyword>
<proteinExistence type="predicted"/>
<evidence type="ECO:0008006" key="8">
    <source>
        <dbReference type="Google" id="ProtNLM"/>
    </source>
</evidence>
<name>A0A8J7LVT4_9BACT</name>
<dbReference type="SMART" id="SM00028">
    <property type="entry name" value="TPR"/>
    <property type="match status" value="4"/>
</dbReference>
<evidence type="ECO:0000256" key="1">
    <source>
        <dbReference type="ARBA" id="ARBA00022737"/>
    </source>
</evidence>
<dbReference type="Proteomes" id="UP000636888">
    <property type="component" value="Unassembled WGS sequence"/>
</dbReference>
<evidence type="ECO:0000313" key="7">
    <source>
        <dbReference type="Proteomes" id="UP000636888"/>
    </source>
</evidence>
<gene>
    <name evidence="6" type="ORF">JFN93_14425</name>
</gene>
<dbReference type="SUPFAM" id="SSF48452">
    <property type="entry name" value="TPR-like"/>
    <property type="match status" value="1"/>
</dbReference>
<comment type="caution">
    <text evidence="6">The sequence shown here is derived from an EMBL/GenBank/DDBJ whole genome shotgun (WGS) entry which is preliminary data.</text>
</comment>
<reference evidence="6" key="1">
    <citation type="submission" date="2020-12" db="EMBL/GenBank/DDBJ databases">
        <title>Geomonas sp. Red875, isolated from river sediment.</title>
        <authorList>
            <person name="Xu Z."/>
            <person name="Zhang Z."/>
            <person name="Masuda Y."/>
            <person name="Itoh H."/>
            <person name="Senoo K."/>
        </authorList>
    </citation>
    <scope>NUCLEOTIDE SEQUENCE</scope>
    <source>
        <strain evidence="6">Red875</strain>
    </source>
</reference>
<feature type="coiled-coil region" evidence="4">
    <location>
        <begin position="143"/>
        <end position="180"/>
    </location>
</feature>
<feature type="chain" id="PRO_5035148460" description="Tetratricopeptide repeat protein" evidence="5">
    <location>
        <begin position="41"/>
        <end position="385"/>
    </location>
</feature>
<evidence type="ECO:0000256" key="3">
    <source>
        <dbReference type="PROSITE-ProRule" id="PRU00339"/>
    </source>
</evidence>
<dbReference type="PANTHER" id="PTHR44858:SF1">
    <property type="entry name" value="UDP-N-ACETYLGLUCOSAMINE--PEPTIDE N-ACETYLGLUCOSAMINYLTRANSFERASE SPINDLY-RELATED"/>
    <property type="match status" value="1"/>
</dbReference>